<evidence type="ECO:0000313" key="3">
    <source>
        <dbReference type="Proteomes" id="UP000078559"/>
    </source>
</evidence>
<proteinExistence type="predicted"/>
<keyword evidence="1" id="KW-0732">Signal</keyword>
<dbReference type="EMBL" id="CM003100">
    <property type="protein sequence ID" value="KUI67178.1"/>
    <property type="molecule type" value="Genomic_DNA"/>
</dbReference>
<evidence type="ECO:0000313" key="2">
    <source>
        <dbReference type="EMBL" id="KUI67178.1"/>
    </source>
</evidence>
<reference evidence="2" key="1">
    <citation type="submission" date="2014-12" db="EMBL/GenBank/DDBJ databases">
        <title>Genome Sequence of Valsa Canker Pathogens Uncovers a Specific Adaption of Colonization on Woody Bark.</title>
        <authorList>
            <person name="Yin Z."/>
            <person name="Liu H."/>
            <person name="Gao X."/>
            <person name="Li Z."/>
            <person name="Song N."/>
            <person name="Ke X."/>
            <person name="Dai Q."/>
            <person name="Wu Y."/>
            <person name="Sun Y."/>
            <person name="Xu J.-R."/>
            <person name="Kang Z.K."/>
            <person name="Wang L."/>
            <person name="Huang L."/>
        </authorList>
    </citation>
    <scope>NUCLEOTIDE SEQUENCE [LARGE SCALE GENOMIC DNA]</scope>
    <source>
        <strain evidence="2">03-8</strain>
    </source>
</reference>
<gene>
    <name evidence="2" type="ORF">VM1G_03569</name>
</gene>
<accession>A0A194VTC2</accession>
<dbReference type="OrthoDB" id="3679184at2759"/>
<feature type="chain" id="PRO_5008266780" evidence="1">
    <location>
        <begin position="17"/>
        <end position="148"/>
    </location>
</feature>
<sequence length="148" mass="14798">MKFAAAALIAATAVSGAALTKKQADSYSVTEFSANCIPHSVSCNYHFEVMASSGASSPVTCDVTLQGPDSLPAVPLSACSSPSYSFSVVKAASGLDLTITTPLGASSNVTGTHHIDAADIASTQSGAVTTQSYTGSPSFTVPASVAQF</sequence>
<evidence type="ECO:0000256" key="1">
    <source>
        <dbReference type="SAM" id="SignalP"/>
    </source>
</evidence>
<keyword evidence="3" id="KW-1185">Reference proteome</keyword>
<protein>
    <submittedName>
        <fullName evidence="2">Uncharacterized protein</fullName>
    </submittedName>
</protein>
<organism evidence="2 3">
    <name type="scientific">Cytospora mali</name>
    <name type="common">Apple Valsa canker fungus</name>
    <name type="synonym">Valsa mali</name>
    <dbReference type="NCBI Taxonomy" id="578113"/>
    <lineage>
        <taxon>Eukaryota</taxon>
        <taxon>Fungi</taxon>
        <taxon>Dikarya</taxon>
        <taxon>Ascomycota</taxon>
        <taxon>Pezizomycotina</taxon>
        <taxon>Sordariomycetes</taxon>
        <taxon>Sordariomycetidae</taxon>
        <taxon>Diaporthales</taxon>
        <taxon>Cytosporaceae</taxon>
        <taxon>Cytospora</taxon>
    </lineage>
</organism>
<feature type="signal peptide" evidence="1">
    <location>
        <begin position="1"/>
        <end position="16"/>
    </location>
</feature>
<dbReference type="SMR" id="A0A194VTC2"/>
<dbReference type="AlphaFoldDB" id="A0A194VTC2"/>
<dbReference type="Proteomes" id="UP000078559">
    <property type="component" value="Chromosome 3"/>
</dbReference>
<name>A0A194VTC2_CYTMA</name>